<dbReference type="Pfam" id="PF00730">
    <property type="entry name" value="HhH-GPD"/>
    <property type="match status" value="1"/>
</dbReference>
<evidence type="ECO:0000256" key="12">
    <source>
        <dbReference type="ARBA" id="ARBA00023295"/>
    </source>
</evidence>
<dbReference type="CDD" id="cd03431">
    <property type="entry name" value="NUDIX_DNA_Glycosylase_C-MutY"/>
    <property type="match status" value="1"/>
</dbReference>
<dbReference type="PANTHER" id="PTHR42944:SF1">
    <property type="entry name" value="ADENINE DNA GLYCOSYLASE"/>
    <property type="match status" value="1"/>
</dbReference>
<dbReference type="RefSeq" id="WP_218445422.1">
    <property type="nucleotide sequence ID" value="NZ_JAGSPA010000002.1"/>
</dbReference>
<gene>
    <name evidence="14" type="ORF">KCG44_07950</name>
</gene>
<comment type="caution">
    <text evidence="14">The sequence shown here is derived from an EMBL/GenBank/DDBJ whole genome shotgun (WGS) entry which is preliminary data.</text>
</comment>
<dbReference type="Pfam" id="PF14815">
    <property type="entry name" value="NUDIX_4"/>
    <property type="match status" value="1"/>
</dbReference>
<keyword evidence="15" id="KW-1185">Reference proteome</keyword>
<evidence type="ECO:0000256" key="7">
    <source>
        <dbReference type="ARBA" id="ARBA00022763"/>
    </source>
</evidence>
<evidence type="ECO:0000313" key="14">
    <source>
        <dbReference type="EMBL" id="MBV7256717.1"/>
    </source>
</evidence>
<accession>A0ABS6SE73</accession>
<evidence type="ECO:0000256" key="4">
    <source>
        <dbReference type="ARBA" id="ARBA00012045"/>
    </source>
</evidence>
<sequence>MSTIAATAFQSALLDWYDIHARALPWRVPPGSARTPDPYRVWLSEIMLQQTVVQTVKSYFETFVSRWPTVHHLAAARDEDVLAAWAGLGYYARARNLIACARAVSGRGAFPGTEAELLELPGIGPYTAAAIASIAFGRPSVVVDGNIERVMARLFAIETPLPAAKTEMKARAADLTPRRRPGDHAQALMDLGATICRPKAAACLACPVRQFCAATGNAPERLPRKLSKAAKPERRGIAYWLTHGEDVLLVRRPDRGLLGGMRALPATPFVADREPIPAPPFETEWKAVSKPVVHVFTHFRLELTIMTADISAMPRPSGDWHPVADIVNAGLPTLFAKAAKLAAGDLLHD</sequence>
<evidence type="ECO:0000256" key="6">
    <source>
        <dbReference type="ARBA" id="ARBA00022723"/>
    </source>
</evidence>
<organism evidence="14 15">
    <name type="scientific">Pacificimonas pallii</name>
    <dbReference type="NCBI Taxonomy" id="2827236"/>
    <lineage>
        <taxon>Bacteria</taxon>
        <taxon>Pseudomonadati</taxon>
        <taxon>Pseudomonadota</taxon>
        <taxon>Alphaproteobacteria</taxon>
        <taxon>Sphingomonadales</taxon>
        <taxon>Sphingosinicellaceae</taxon>
        <taxon>Pacificimonas</taxon>
    </lineage>
</organism>
<dbReference type="Proteomes" id="UP000722336">
    <property type="component" value="Unassembled WGS sequence"/>
</dbReference>
<reference evidence="14 15" key="1">
    <citation type="submission" date="2021-04" db="EMBL/GenBank/DDBJ databases">
        <authorList>
            <person name="Pira H."/>
            <person name="Risdian C."/>
            <person name="Wink J."/>
        </authorList>
    </citation>
    <scope>NUCLEOTIDE SEQUENCE [LARGE SCALE GENOMIC DNA]</scope>
    <source>
        <strain evidence="14 15">WHA3</strain>
    </source>
</reference>
<evidence type="ECO:0000256" key="5">
    <source>
        <dbReference type="ARBA" id="ARBA00022023"/>
    </source>
</evidence>
<keyword evidence="9" id="KW-0408">Iron</keyword>
<comment type="cofactor">
    <cofactor evidence="2">
        <name>[4Fe-4S] cluster</name>
        <dbReference type="ChEBI" id="CHEBI:49883"/>
    </cofactor>
</comment>
<evidence type="ECO:0000256" key="1">
    <source>
        <dbReference type="ARBA" id="ARBA00000843"/>
    </source>
</evidence>
<keyword evidence="8" id="KW-0378">Hydrolase</keyword>
<dbReference type="Pfam" id="PF00633">
    <property type="entry name" value="HHH"/>
    <property type="match status" value="1"/>
</dbReference>
<evidence type="ECO:0000313" key="15">
    <source>
        <dbReference type="Proteomes" id="UP000722336"/>
    </source>
</evidence>
<dbReference type="InterPro" id="IPR004036">
    <property type="entry name" value="Endonuclease-III-like_CS2"/>
</dbReference>
<evidence type="ECO:0000256" key="10">
    <source>
        <dbReference type="ARBA" id="ARBA00023014"/>
    </source>
</evidence>
<dbReference type="InterPro" id="IPR044298">
    <property type="entry name" value="MIG/MutY"/>
</dbReference>
<evidence type="ECO:0000256" key="3">
    <source>
        <dbReference type="ARBA" id="ARBA00002933"/>
    </source>
</evidence>
<evidence type="ECO:0000256" key="2">
    <source>
        <dbReference type="ARBA" id="ARBA00001966"/>
    </source>
</evidence>
<keyword evidence="6" id="KW-0479">Metal-binding</keyword>
<dbReference type="InterPro" id="IPR003265">
    <property type="entry name" value="HhH-GPD_domain"/>
</dbReference>
<keyword evidence="10" id="KW-0411">Iron-sulfur</keyword>
<feature type="domain" description="HhH-GPD" evidence="13">
    <location>
        <begin position="47"/>
        <end position="194"/>
    </location>
</feature>
<keyword evidence="12" id="KW-0326">Glycosidase</keyword>
<evidence type="ECO:0000259" key="13">
    <source>
        <dbReference type="SMART" id="SM00478"/>
    </source>
</evidence>
<evidence type="ECO:0000256" key="8">
    <source>
        <dbReference type="ARBA" id="ARBA00022801"/>
    </source>
</evidence>
<keyword evidence="7" id="KW-0227">DNA damage</keyword>
<dbReference type="CDD" id="cd00056">
    <property type="entry name" value="ENDO3c"/>
    <property type="match status" value="1"/>
</dbReference>
<dbReference type="SMART" id="SM00478">
    <property type="entry name" value="ENDO3c"/>
    <property type="match status" value="1"/>
</dbReference>
<protein>
    <recommendedName>
        <fullName evidence="5">Adenine DNA glycosylase</fullName>
        <ecNumber evidence="4">3.2.2.31</ecNumber>
    </recommendedName>
</protein>
<comment type="catalytic activity">
    <reaction evidence="1">
        <text>Hydrolyzes free adenine bases from 7,8-dihydro-8-oxoguanine:adenine mismatched double-stranded DNA, leaving an apurinic site.</text>
        <dbReference type="EC" id="3.2.2.31"/>
    </reaction>
</comment>
<dbReference type="PROSITE" id="PS01155">
    <property type="entry name" value="ENDONUCLEASE_III_2"/>
    <property type="match status" value="1"/>
</dbReference>
<dbReference type="PANTHER" id="PTHR42944">
    <property type="entry name" value="ADENINE DNA GLYCOSYLASE"/>
    <property type="match status" value="1"/>
</dbReference>
<name>A0ABS6SE73_9SPHN</name>
<dbReference type="InterPro" id="IPR000445">
    <property type="entry name" value="HhH_motif"/>
</dbReference>
<dbReference type="InterPro" id="IPR029119">
    <property type="entry name" value="MutY_C"/>
</dbReference>
<evidence type="ECO:0000256" key="11">
    <source>
        <dbReference type="ARBA" id="ARBA00023204"/>
    </source>
</evidence>
<keyword evidence="11" id="KW-0234">DNA repair</keyword>
<dbReference type="EC" id="3.2.2.31" evidence="4"/>
<evidence type="ECO:0000256" key="9">
    <source>
        <dbReference type="ARBA" id="ARBA00023004"/>
    </source>
</evidence>
<proteinExistence type="predicted"/>
<dbReference type="EMBL" id="JAGSPA010000002">
    <property type="protein sequence ID" value="MBV7256717.1"/>
    <property type="molecule type" value="Genomic_DNA"/>
</dbReference>
<comment type="function">
    <text evidence="3">Adenine glycosylase active on G-A mispairs. MutY also corrects error-prone DNA synthesis past GO lesions which are due to the oxidatively damaged form of guanine: 7,8-dihydro-8-oxoguanine (8-oxo-dGTP).</text>
</comment>